<accession>A0ABT4CYD7</accession>
<comment type="caution">
    <text evidence="8">The sequence shown here is derived from an EMBL/GenBank/DDBJ whole genome shotgun (WGS) entry which is preliminary data.</text>
</comment>
<feature type="transmembrane region" description="Helical" evidence="6">
    <location>
        <begin position="162"/>
        <end position="181"/>
    </location>
</feature>
<feature type="transmembrane region" description="Helical" evidence="6">
    <location>
        <begin position="17"/>
        <end position="34"/>
    </location>
</feature>
<protein>
    <submittedName>
        <fullName evidence="8">ABC transporter permease</fullName>
    </submittedName>
</protein>
<keyword evidence="9" id="KW-1185">Reference proteome</keyword>
<feature type="transmembrane region" description="Helical" evidence="6">
    <location>
        <begin position="236"/>
        <end position="259"/>
    </location>
</feature>
<evidence type="ECO:0000259" key="7">
    <source>
        <dbReference type="Pfam" id="PF02687"/>
    </source>
</evidence>
<feature type="transmembrane region" description="Helical" evidence="6">
    <location>
        <begin position="589"/>
        <end position="611"/>
    </location>
</feature>
<evidence type="ECO:0000256" key="3">
    <source>
        <dbReference type="ARBA" id="ARBA00022692"/>
    </source>
</evidence>
<evidence type="ECO:0000313" key="8">
    <source>
        <dbReference type="EMBL" id="MCY6482965.1"/>
    </source>
</evidence>
<dbReference type="PIRSF" id="PIRSF018968">
    <property type="entry name" value="ABC_permease_BceB"/>
    <property type="match status" value="1"/>
</dbReference>
<dbReference type="RefSeq" id="WP_268039232.1">
    <property type="nucleotide sequence ID" value="NZ_JAPQER010000001.1"/>
</dbReference>
<dbReference type="InterPro" id="IPR003838">
    <property type="entry name" value="ABC3_permease_C"/>
</dbReference>
<feature type="transmembrane region" description="Helical" evidence="6">
    <location>
        <begin position="202"/>
        <end position="224"/>
    </location>
</feature>
<organism evidence="8 9">
    <name type="scientific">Clostridium aestuarii</name>
    <dbReference type="NCBI Taxonomy" id="338193"/>
    <lineage>
        <taxon>Bacteria</taxon>
        <taxon>Bacillati</taxon>
        <taxon>Bacillota</taxon>
        <taxon>Clostridia</taxon>
        <taxon>Eubacteriales</taxon>
        <taxon>Clostridiaceae</taxon>
        <taxon>Clostridium</taxon>
    </lineage>
</organism>
<evidence type="ECO:0000313" key="9">
    <source>
        <dbReference type="Proteomes" id="UP001078443"/>
    </source>
</evidence>
<evidence type="ECO:0000256" key="1">
    <source>
        <dbReference type="ARBA" id="ARBA00004651"/>
    </source>
</evidence>
<feature type="transmembrane region" description="Helical" evidence="6">
    <location>
        <begin position="289"/>
        <end position="312"/>
    </location>
</feature>
<keyword evidence="4 6" id="KW-1133">Transmembrane helix</keyword>
<keyword evidence="3 6" id="KW-0812">Transmembrane</keyword>
<evidence type="ECO:0000256" key="4">
    <source>
        <dbReference type="ARBA" id="ARBA00022989"/>
    </source>
</evidence>
<keyword evidence="2 6" id="KW-1003">Cell membrane</keyword>
<evidence type="ECO:0000256" key="2">
    <source>
        <dbReference type="ARBA" id="ARBA00022475"/>
    </source>
</evidence>
<dbReference type="EMBL" id="JAPQER010000001">
    <property type="protein sequence ID" value="MCY6482965.1"/>
    <property type="molecule type" value="Genomic_DNA"/>
</dbReference>
<proteinExistence type="inferred from homology"/>
<evidence type="ECO:0000256" key="6">
    <source>
        <dbReference type="PIRNR" id="PIRNR018968"/>
    </source>
</evidence>
<feature type="transmembrane region" description="Helical" evidence="6">
    <location>
        <begin position="623"/>
        <end position="647"/>
    </location>
</feature>
<evidence type="ECO:0000256" key="5">
    <source>
        <dbReference type="ARBA" id="ARBA00023136"/>
    </source>
</evidence>
<comment type="subcellular location">
    <subcellularLocation>
        <location evidence="1 6">Cell membrane</location>
        <topology evidence="1 6">Multi-pass membrane protein</topology>
    </subcellularLocation>
</comment>
<dbReference type="PANTHER" id="PTHR46795:SF3">
    <property type="entry name" value="ABC TRANSPORTER PERMEASE"/>
    <property type="match status" value="1"/>
</dbReference>
<dbReference type="Proteomes" id="UP001078443">
    <property type="component" value="Unassembled WGS sequence"/>
</dbReference>
<reference evidence="8" key="1">
    <citation type="submission" date="2022-12" db="EMBL/GenBank/DDBJ databases">
        <authorList>
            <person name="Wang J."/>
        </authorList>
    </citation>
    <scope>NUCLEOTIDE SEQUENCE</scope>
    <source>
        <strain evidence="8">HY-45-18</strain>
    </source>
</reference>
<feature type="transmembrane region" description="Helical" evidence="6">
    <location>
        <begin position="63"/>
        <end position="83"/>
    </location>
</feature>
<feature type="domain" description="ABC3 transporter permease C-terminal" evidence="7">
    <location>
        <begin position="64"/>
        <end position="174"/>
    </location>
</feature>
<feature type="transmembrane region" description="Helical" evidence="6">
    <location>
        <begin position="532"/>
        <end position="555"/>
    </location>
</feature>
<keyword evidence="6" id="KW-0813">Transport</keyword>
<dbReference type="InterPro" id="IPR052536">
    <property type="entry name" value="ABC-4_Integral_Memb_Prot"/>
</dbReference>
<name>A0ABT4CYD7_9CLOT</name>
<sequence>MLTKLAFKNVGKSFKEYAIYFFTLAFGVCVFYMFNSIEAQQGIMEVTKTQHAAMKTLTQVLKYISIFVAIVLGFLIVYANNFFIKRRKKELGIYLALGMEKGKISTILVLETSVIALFALIIGLISGVFLSQFMSVFTAKIFEVDLTAYEFVFSRDAVVKSILYFGVIFITVIVFNTVAISKYKLIDLIYGDRKNETLKIKNIKVSFGLFIISLMCLGGAYYLIIKNGMMDLDWMFTGSIILGTIGTILFFFSLTGFLIKLIQKNENLYFKNLNMFVLRQLNSKINTNFVSMSVVCILLLLTIGIFSTGLSMENILSTDLKKSVPFDFTFHAKFEETPKSIIDNLPKEIKGSEYIKEYDEYIEYAAKGIYLEDTFEYASEMRKNQVKHSMEFISLKDYNEILSMMDMKPLTLNENSYIIVSNDEMILPKLEEGVKNNFPIEIAGKKVFPKGEVQKSSINNFSPTYFVVDDSIISYMKPSYVYANMDCFNLEGAIELEDKLSQYMKAVDHKEWSFSYFISKAKIYEQSISTKALVSFLAIYLGFVFLITSAAILALQQLSEAADNKKRYDLLLKLGVDRGMINKALFMQIACYFVLPLSLAVVHSVVGLTVAHDLIEYSAKVNILGSIFLTAGFVVSIYGAYFIATFMGSKSIINK</sequence>
<comment type="similarity">
    <text evidence="6">Belongs to the ABC-4 integral membrane protein family.</text>
</comment>
<keyword evidence="5 6" id="KW-0472">Membrane</keyword>
<dbReference type="Pfam" id="PF02687">
    <property type="entry name" value="FtsX"/>
    <property type="match status" value="1"/>
</dbReference>
<dbReference type="PANTHER" id="PTHR46795">
    <property type="entry name" value="ABC TRANSPORTER PERMEASE-RELATED-RELATED"/>
    <property type="match status" value="1"/>
</dbReference>
<dbReference type="InterPro" id="IPR027022">
    <property type="entry name" value="ABC_permease_BceB-typ"/>
</dbReference>
<feature type="transmembrane region" description="Helical" evidence="6">
    <location>
        <begin position="104"/>
        <end position="130"/>
    </location>
</feature>
<gene>
    <name evidence="8" type="ORF">OW763_01165</name>
</gene>